<comment type="caution">
    <text evidence="2">The sequence shown here is derived from an EMBL/GenBank/DDBJ whole genome shotgun (WGS) entry which is preliminary data.</text>
</comment>
<feature type="region of interest" description="Disordered" evidence="1">
    <location>
        <begin position="132"/>
        <end position="160"/>
    </location>
</feature>
<reference evidence="2 3" key="1">
    <citation type="journal article" date="2024" name="Curr. Microbiol.">
        <title>Luteibacter sahnii sp. nov., A Novel Yellow-Colored Xanthomonadin Pigment Producing Probiotic Bacterium from Healthy Rice Seed Microbiome.</title>
        <authorList>
            <person name="Jaiswal G."/>
            <person name="Rana R."/>
            <person name="Nayak P.K."/>
            <person name="Chouhan R."/>
            <person name="Gandhi S.G."/>
            <person name="Patel H.K."/>
            <person name="Patil P.B."/>
        </authorList>
    </citation>
    <scope>NUCLEOTIDE SEQUENCE [LARGE SCALE GENOMIC DNA]</scope>
    <source>
        <strain evidence="2 3">PPL201</strain>
    </source>
</reference>
<keyword evidence="3" id="KW-1185">Reference proteome</keyword>
<evidence type="ECO:0000313" key="3">
    <source>
        <dbReference type="Proteomes" id="UP001528850"/>
    </source>
</evidence>
<accession>A0ABT6B955</accession>
<protein>
    <recommendedName>
        <fullName evidence="4">Ankyrin repeat domain-containing protein</fullName>
    </recommendedName>
</protein>
<dbReference type="InterPro" id="IPR036770">
    <property type="entry name" value="Ankyrin_rpt-contain_sf"/>
</dbReference>
<sequence>MELSVMTTPSENPATPALPVCTTLPATSPDLTRTLAFAVLNRDINGVLNALARGASMDEENDAIEVIHDRIFCDLTAVSLAVLVDAATDSLLMTPLVLNHGGRIDQVDSRGRVLLDFAGSEAVCTYLHQHGAPEPVARDDDPPVASSVRPDYGDDPLPPSMVPEARWRTVVNPKLVRAMDQAGYFRPTAGGPDGSGAVHDASGSPPLVARFSAWQCLHDALAEKSAGRIARLVGMGAADAVPRYDYGLDELVGEYGYTGLTALGLAVLIDSGMPPVIADNVEWTVGIGRPRLARLFNDAVPFTGPQDVHGNTLLHLARSPEVLDWLLQLGLDPDVTNGNGQRPVDVLPEELRVVVERFSLASMLPTPQAALHAETVQRRL</sequence>
<name>A0ABT6B955_9GAMM</name>
<dbReference type="Proteomes" id="UP001528850">
    <property type="component" value="Unassembled WGS sequence"/>
</dbReference>
<dbReference type="Gene3D" id="1.25.40.20">
    <property type="entry name" value="Ankyrin repeat-containing domain"/>
    <property type="match status" value="1"/>
</dbReference>
<dbReference type="SUPFAM" id="SSF48403">
    <property type="entry name" value="Ankyrin repeat"/>
    <property type="match status" value="1"/>
</dbReference>
<gene>
    <name evidence="2" type="ORF">P3W24_06740</name>
</gene>
<evidence type="ECO:0000256" key="1">
    <source>
        <dbReference type="SAM" id="MobiDB-lite"/>
    </source>
</evidence>
<proteinExistence type="predicted"/>
<evidence type="ECO:0000313" key="2">
    <source>
        <dbReference type="EMBL" id="MDF4024653.1"/>
    </source>
</evidence>
<dbReference type="EMBL" id="JARJJS010000001">
    <property type="protein sequence ID" value="MDF4024653.1"/>
    <property type="molecule type" value="Genomic_DNA"/>
</dbReference>
<evidence type="ECO:0008006" key="4">
    <source>
        <dbReference type="Google" id="ProtNLM"/>
    </source>
</evidence>
<organism evidence="2 3">
    <name type="scientific">Luteibacter sahnii</name>
    <dbReference type="NCBI Taxonomy" id="3021977"/>
    <lineage>
        <taxon>Bacteria</taxon>
        <taxon>Pseudomonadati</taxon>
        <taxon>Pseudomonadota</taxon>
        <taxon>Gammaproteobacteria</taxon>
        <taxon>Lysobacterales</taxon>
        <taxon>Rhodanobacteraceae</taxon>
        <taxon>Luteibacter</taxon>
    </lineage>
</organism>